<dbReference type="SUPFAM" id="SSF88659">
    <property type="entry name" value="Sigma3 and sigma4 domains of RNA polymerase sigma factors"/>
    <property type="match status" value="1"/>
</dbReference>
<reference evidence="9" key="1">
    <citation type="submission" date="2021-01" db="EMBL/GenBank/DDBJ databases">
        <title>Microvirga sp.</title>
        <authorList>
            <person name="Kim M.K."/>
        </authorList>
    </citation>
    <scope>NUCLEOTIDE SEQUENCE</scope>
    <source>
        <strain evidence="9">5420S-16</strain>
    </source>
</reference>
<dbReference type="PANTHER" id="PTHR43133">
    <property type="entry name" value="RNA POLYMERASE ECF-TYPE SIGMA FACTO"/>
    <property type="match status" value="1"/>
</dbReference>
<evidence type="ECO:0000259" key="7">
    <source>
        <dbReference type="Pfam" id="PF04542"/>
    </source>
</evidence>
<feature type="domain" description="RNA polymerase sigma-70 region 2" evidence="7">
    <location>
        <begin position="62"/>
        <end position="126"/>
    </location>
</feature>
<evidence type="ECO:0000313" key="9">
    <source>
        <dbReference type="EMBL" id="MBL0408564.1"/>
    </source>
</evidence>
<keyword evidence="2 6" id="KW-0805">Transcription regulation</keyword>
<evidence type="ECO:0000256" key="4">
    <source>
        <dbReference type="ARBA" id="ARBA00023125"/>
    </source>
</evidence>
<dbReference type="PANTHER" id="PTHR43133:SF25">
    <property type="entry name" value="RNA POLYMERASE SIGMA FACTOR RFAY-RELATED"/>
    <property type="match status" value="1"/>
</dbReference>
<dbReference type="RefSeq" id="WP_202066546.1">
    <property type="nucleotide sequence ID" value="NZ_JAEQMY010000292.1"/>
</dbReference>
<dbReference type="Pfam" id="PF08281">
    <property type="entry name" value="Sigma70_r4_2"/>
    <property type="match status" value="1"/>
</dbReference>
<comment type="caution">
    <text evidence="9">The sequence shown here is derived from an EMBL/GenBank/DDBJ whole genome shotgun (WGS) entry which is preliminary data.</text>
</comment>
<keyword evidence="10" id="KW-1185">Reference proteome</keyword>
<keyword evidence="5 6" id="KW-0804">Transcription</keyword>
<dbReference type="InterPro" id="IPR036388">
    <property type="entry name" value="WH-like_DNA-bd_sf"/>
</dbReference>
<dbReference type="SUPFAM" id="SSF88946">
    <property type="entry name" value="Sigma2 domain of RNA polymerase sigma factors"/>
    <property type="match status" value="1"/>
</dbReference>
<protein>
    <recommendedName>
        <fullName evidence="6">RNA polymerase sigma factor</fullName>
    </recommendedName>
</protein>
<comment type="similarity">
    <text evidence="1 6">Belongs to the sigma-70 factor family. ECF subfamily.</text>
</comment>
<dbReference type="InterPro" id="IPR000838">
    <property type="entry name" value="RNA_pol_sigma70_ECF_CS"/>
</dbReference>
<keyword evidence="3 6" id="KW-0731">Sigma factor</keyword>
<evidence type="ECO:0000256" key="5">
    <source>
        <dbReference type="ARBA" id="ARBA00023163"/>
    </source>
</evidence>
<feature type="domain" description="RNA polymerase sigma factor 70 region 4 type 2" evidence="8">
    <location>
        <begin position="152"/>
        <end position="204"/>
    </location>
</feature>
<organism evidence="9 10">
    <name type="scientific">Microvirga aerilata</name>
    <dbReference type="NCBI Taxonomy" id="670292"/>
    <lineage>
        <taxon>Bacteria</taxon>
        <taxon>Pseudomonadati</taxon>
        <taxon>Pseudomonadota</taxon>
        <taxon>Alphaproteobacteria</taxon>
        <taxon>Hyphomicrobiales</taxon>
        <taxon>Methylobacteriaceae</taxon>
        <taxon>Microvirga</taxon>
    </lineage>
</organism>
<gene>
    <name evidence="9" type="ORF">JKG68_32425</name>
</gene>
<evidence type="ECO:0000256" key="3">
    <source>
        <dbReference type="ARBA" id="ARBA00023082"/>
    </source>
</evidence>
<dbReference type="EMBL" id="JAEQMY010000292">
    <property type="protein sequence ID" value="MBL0408564.1"/>
    <property type="molecule type" value="Genomic_DNA"/>
</dbReference>
<dbReference type="CDD" id="cd06171">
    <property type="entry name" value="Sigma70_r4"/>
    <property type="match status" value="1"/>
</dbReference>
<evidence type="ECO:0000256" key="2">
    <source>
        <dbReference type="ARBA" id="ARBA00023015"/>
    </source>
</evidence>
<proteinExistence type="inferred from homology"/>
<evidence type="ECO:0000313" key="10">
    <source>
        <dbReference type="Proteomes" id="UP000605848"/>
    </source>
</evidence>
<dbReference type="InterPro" id="IPR013324">
    <property type="entry name" value="RNA_pol_sigma_r3/r4-like"/>
</dbReference>
<dbReference type="Pfam" id="PF04542">
    <property type="entry name" value="Sigma70_r2"/>
    <property type="match status" value="1"/>
</dbReference>
<dbReference type="GO" id="GO:0003677">
    <property type="term" value="F:DNA binding"/>
    <property type="evidence" value="ECO:0007669"/>
    <property type="project" value="UniProtKB-KW"/>
</dbReference>
<dbReference type="AlphaFoldDB" id="A0A936ZPJ5"/>
<dbReference type="GO" id="GO:0016987">
    <property type="term" value="F:sigma factor activity"/>
    <property type="evidence" value="ECO:0007669"/>
    <property type="project" value="UniProtKB-KW"/>
</dbReference>
<keyword evidence="4 6" id="KW-0238">DNA-binding</keyword>
<dbReference type="InterPro" id="IPR013249">
    <property type="entry name" value="RNA_pol_sigma70_r4_t2"/>
</dbReference>
<dbReference type="PROSITE" id="PS01063">
    <property type="entry name" value="SIGMA70_ECF"/>
    <property type="match status" value="1"/>
</dbReference>
<evidence type="ECO:0000256" key="1">
    <source>
        <dbReference type="ARBA" id="ARBA00010641"/>
    </source>
</evidence>
<name>A0A936ZPJ5_9HYPH</name>
<dbReference type="Gene3D" id="1.10.1740.10">
    <property type="match status" value="1"/>
</dbReference>
<dbReference type="Proteomes" id="UP000605848">
    <property type="component" value="Unassembled WGS sequence"/>
</dbReference>
<dbReference type="InterPro" id="IPR039425">
    <property type="entry name" value="RNA_pol_sigma-70-like"/>
</dbReference>
<dbReference type="Gene3D" id="1.10.10.10">
    <property type="entry name" value="Winged helix-like DNA-binding domain superfamily/Winged helix DNA-binding domain"/>
    <property type="match status" value="1"/>
</dbReference>
<sequence>MTIAARRHTPPSSQVKDCNRHARHRLRRLRHIHRIPHTQQLALVEEARVSRRLKHLRNQILAFLPHLRAFALHLTHDAVRSDDLVQTTVLRAWTNLDRFQPDTNLEAWLFTILRNSFHSEYRKRRREVEDPDSAYARRLMVQSEQESRVMLDDVQQALMRLPLEQREAILLIGCQGESYEDAAAICGVAVGTMKSRVNRARTQLVELLQMDDRHDIGLDRLTQAALQQPSGNAS</sequence>
<dbReference type="InterPro" id="IPR014284">
    <property type="entry name" value="RNA_pol_sigma-70_dom"/>
</dbReference>
<accession>A0A936ZPJ5</accession>
<dbReference type="InterPro" id="IPR007627">
    <property type="entry name" value="RNA_pol_sigma70_r2"/>
</dbReference>
<dbReference type="NCBIfam" id="TIGR02937">
    <property type="entry name" value="sigma70-ECF"/>
    <property type="match status" value="1"/>
</dbReference>
<dbReference type="InterPro" id="IPR013325">
    <property type="entry name" value="RNA_pol_sigma_r2"/>
</dbReference>
<evidence type="ECO:0000256" key="6">
    <source>
        <dbReference type="RuleBase" id="RU000716"/>
    </source>
</evidence>
<evidence type="ECO:0000259" key="8">
    <source>
        <dbReference type="Pfam" id="PF08281"/>
    </source>
</evidence>
<dbReference type="GO" id="GO:0006352">
    <property type="term" value="P:DNA-templated transcription initiation"/>
    <property type="evidence" value="ECO:0007669"/>
    <property type="project" value="InterPro"/>
</dbReference>